<evidence type="ECO:0000259" key="2">
    <source>
        <dbReference type="Pfam" id="PF03061"/>
    </source>
</evidence>
<sequence length="139" mass="15306">MLETEQIRKFFKKDRFAKSLGIKLLEISEGGAKTKMEINDEHLNGIGTVHGGALFTLADFTFAVAANSHGRVTVAINVNISYMKAVSRGTLTAEAREISLNPKLATYTIDITDEDGELIAIFQGLAYRKREKIKVSVTD</sequence>
<name>F6D247_METPW</name>
<evidence type="ECO:0000313" key="4">
    <source>
        <dbReference type="Proteomes" id="UP000009231"/>
    </source>
</evidence>
<keyword evidence="1" id="KW-0378">Hydrolase</keyword>
<dbReference type="KEGG" id="mew:MSWAN_0888"/>
<proteinExistence type="predicted"/>
<dbReference type="InterPro" id="IPR003736">
    <property type="entry name" value="PAAI_dom"/>
</dbReference>
<dbReference type="InterPro" id="IPR029069">
    <property type="entry name" value="HotDog_dom_sf"/>
</dbReference>
<reference evidence="3 4" key="1">
    <citation type="journal article" date="2014" name="Int. J. Syst. Evol. Microbiol.">
        <title>Methanobacterium paludis sp. nov. and a novel strain of Methanobacterium lacus isolated from northern peatlands.</title>
        <authorList>
            <person name="Cadillo-Quiroz H."/>
            <person name="Brauer S.L."/>
            <person name="Goodson N."/>
            <person name="Yavitt J.B."/>
            <person name="Zinder S.H."/>
        </authorList>
    </citation>
    <scope>NUCLEOTIDE SEQUENCE [LARGE SCALE GENOMIC DNA]</scope>
    <source>
        <strain evidence="4">DSM 25820 / JCM 18151 / SWAN1</strain>
    </source>
</reference>
<dbReference type="eggNOG" id="arCOG00777">
    <property type="taxonomic scope" value="Archaea"/>
</dbReference>
<gene>
    <name evidence="3" type="ordered locus">MSWAN_0888</name>
</gene>
<accession>F6D247</accession>
<dbReference type="Pfam" id="PF03061">
    <property type="entry name" value="4HBT"/>
    <property type="match status" value="1"/>
</dbReference>
<dbReference type="Gene3D" id="3.10.129.10">
    <property type="entry name" value="Hotdog Thioesterase"/>
    <property type="match status" value="1"/>
</dbReference>
<dbReference type="GO" id="GO:0016289">
    <property type="term" value="F:acyl-CoA hydrolase activity"/>
    <property type="evidence" value="ECO:0007669"/>
    <property type="project" value="TreeGrafter"/>
</dbReference>
<dbReference type="SUPFAM" id="SSF54637">
    <property type="entry name" value="Thioesterase/thiol ester dehydrase-isomerase"/>
    <property type="match status" value="1"/>
</dbReference>
<feature type="domain" description="Thioesterase" evidence="2">
    <location>
        <begin position="47"/>
        <end position="119"/>
    </location>
</feature>
<organism evidence="3 4">
    <name type="scientific">Methanobacterium paludis (strain DSM 25820 / JCM 18151 / SWAN1)</name>
    <dbReference type="NCBI Taxonomy" id="868131"/>
    <lineage>
        <taxon>Archaea</taxon>
        <taxon>Methanobacteriati</taxon>
        <taxon>Methanobacteriota</taxon>
        <taxon>Methanomada group</taxon>
        <taxon>Methanobacteria</taxon>
        <taxon>Methanobacteriales</taxon>
        <taxon>Methanobacteriaceae</taxon>
        <taxon>Methanobacterium</taxon>
    </lineage>
</organism>
<dbReference type="AlphaFoldDB" id="F6D247"/>
<dbReference type="CDD" id="cd03443">
    <property type="entry name" value="PaaI_thioesterase"/>
    <property type="match status" value="1"/>
</dbReference>
<evidence type="ECO:0000313" key="3">
    <source>
        <dbReference type="EMBL" id="AEG17913.1"/>
    </source>
</evidence>
<dbReference type="NCBIfam" id="TIGR00369">
    <property type="entry name" value="unchar_dom_1"/>
    <property type="match status" value="1"/>
</dbReference>
<dbReference type="STRING" id="868131.MSWAN_0888"/>
<dbReference type="Proteomes" id="UP000009231">
    <property type="component" value="Chromosome"/>
</dbReference>
<keyword evidence="4" id="KW-1185">Reference proteome</keyword>
<dbReference type="EMBL" id="CP002772">
    <property type="protein sequence ID" value="AEG17913.1"/>
    <property type="molecule type" value="Genomic_DNA"/>
</dbReference>
<dbReference type="InterPro" id="IPR006683">
    <property type="entry name" value="Thioestr_dom"/>
</dbReference>
<protein>
    <submittedName>
        <fullName evidence="3">Phenylacetic acid degradation-related protein</fullName>
    </submittedName>
</protein>
<dbReference type="PANTHER" id="PTHR42856">
    <property type="entry name" value="ACYL-COENZYME A THIOESTERASE PAAI"/>
    <property type="match status" value="1"/>
</dbReference>
<dbReference type="PANTHER" id="PTHR42856:SF1">
    <property type="entry name" value="ACYL-COENZYME A THIOESTERASE PAAI"/>
    <property type="match status" value="1"/>
</dbReference>
<dbReference type="InterPro" id="IPR052723">
    <property type="entry name" value="Acyl-CoA_thioesterase_PaaI"/>
</dbReference>
<dbReference type="HOGENOM" id="CLU_089876_11_2_2"/>
<evidence type="ECO:0000256" key="1">
    <source>
        <dbReference type="ARBA" id="ARBA00022801"/>
    </source>
</evidence>